<accession>R0JYA9</accession>
<gene>
    <name evidence="1" type="ORF">SETTUDRAFT_24712</name>
</gene>
<evidence type="ECO:0000313" key="2">
    <source>
        <dbReference type="Proteomes" id="UP000016935"/>
    </source>
</evidence>
<dbReference type="AlphaFoldDB" id="R0JYA9"/>
<dbReference type="EMBL" id="KB908877">
    <property type="protein sequence ID" value="EOA81212.1"/>
    <property type="molecule type" value="Genomic_DNA"/>
</dbReference>
<dbReference type="OrthoDB" id="3945418at2759"/>
<dbReference type="GeneID" id="19402827"/>
<keyword evidence="2" id="KW-1185">Reference proteome</keyword>
<protein>
    <submittedName>
        <fullName evidence="1">Uncharacterized protein</fullName>
    </submittedName>
</protein>
<organism evidence="1 2">
    <name type="scientific">Exserohilum turcicum (strain 28A)</name>
    <name type="common">Northern leaf blight fungus</name>
    <name type="synonym">Setosphaeria turcica</name>
    <dbReference type="NCBI Taxonomy" id="671987"/>
    <lineage>
        <taxon>Eukaryota</taxon>
        <taxon>Fungi</taxon>
        <taxon>Dikarya</taxon>
        <taxon>Ascomycota</taxon>
        <taxon>Pezizomycotina</taxon>
        <taxon>Dothideomycetes</taxon>
        <taxon>Pleosporomycetidae</taxon>
        <taxon>Pleosporales</taxon>
        <taxon>Pleosporineae</taxon>
        <taxon>Pleosporaceae</taxon>
        <taxon>Exserohilum</taxon>
    </lineage>
</organism>
<sequence length="126" mass="13880">MSPAYVGPISGIPADPVHLMTLFLLMIKSLKLLQQWLVVLLSPLMQSAVSSDKEMETQIKHTKSAHASEENNLAIPSLLTALLESDLSPSELWTKRLQQESIVIDAGIEATMYTLSTYSYHLPANS</sequence>
<reference evidence="1 2" key="2">
    <citation type="journal article" date="2013" name="PLoS Genet.">
        <title>Comparative genome structure, secondary metabolite, and effector coding capacity across Cochliobolus pathogens.</title>
        <authorList>
            <person name="Condon B.J."/>
            <person name="Leng Y."/>
            <person name="Wu D."/>
            <person name="Bushley K.E."/>
            <person name="Ohm R.A."/>
            <person name="Otillar R."/>
            <person name="Martin J."/>
            <person name="Schackwitz W."/>
            <person name="Grimwood J."/>
            <person name="MohdZainudin N."/>
            <person name="Xue C."/>
            <person name="Wang R."/>
            <person name="Manning V.A."/>
            <person name="Dhillon B."/>
            <person name="Tu Z.J."/>
            <person name="Steffenson B.J."/>
            <person name="Salamov A."/>
            <person name="Sun H."/>
            <person name="Lowry S."/>
            <person name="LaButti K."/>
            <person name="Han J."/>
            <person name="Copeland A."/>
            <person name="Lindquist E."/>
            <person name="Barry K."/>
            <person name="Schmutz J."/>
            <person name="Baker S.E."/>
            <person name="Ciuffetti L.M."/>
            <person name="Grigoriev I.V."/>
            <person name="Zhong S."/>
            <person name="Turgeon B.G."/>
        </authorList>
    </citation>
    <scope>NUCLEOTIDE SEQUENCE [LARGE SCALE GENOMIC DNA]</scope>
    <source>
        <strain evidence="2">28A</strain>
    </source>
</reference>
<dbReference type="RefSeq" id="XP_008031229.1">
    <property type="nucleotide sequence ID" value="XM_008033038.1"/>
</dbReference>
<reference evidence="1 2" key="1">
    <citation type="journal article" date="2012" name="PLoS Pathog.">
        <title>Diverse lifestyles and strategies of plant pathogenesis encoded in the genomes of eighteen Dothideomycetes fungi.</title>
        <authorList>
            <person name="Ohm R.A."/>
            <person name="Feau N."/>
            <person name="Henrissat B."/>
            <person name="Schoch C.L."/>
            <person name="Horwitz B.A."/>
            <person name="Barry K.W."/>
            <person name="Condon B.J."/>
            <person name="Copeland A.C."/>
            <person name="Dhillon B."/>
            <person name="Glaser F."/>
            <person name="Hesse C.N."/>
            <person name="Kosti I."/>
            <person name="LaButti K."/>
            <person name="Lindquist E.A."/>
            <person name="Lucas S."/>
            <person name="Salamov A.A."/>
            <person name="Bradshaw R.E."/>
            <person name="Ciuffetti L."/>
            <person name="Hamelin R.C."/>
            <person name="Kema G.H.J."/>
            <person name="Lawrence C."/>
            <person name="Scott J.A."/>
            <person name="Spatafora J.W."/>
            <person name="Turgeon B.G."/>
            <person name="de Wit P.J.G.M."/>
            <person name="Zhong S."/>
            <person name="Goodwin S.B."/>
            <person name="Grigoriev I.V."/>
        </authorList>
    </citation>
    <scope>NUCLEOTIDE SEQUENCE [LARGE SCALE GENOMIC DNA]</scope>
    <source>
        <strain evidence="2">28A</strain>
    </source>
</reference>
<proteinExistence type="predicted"/>
<dbReference type="Proteomes" id="UP000016935">
    <property type="component" value="Unassembled WGS sequence"/>
</dbReference>
<dbReference type="HOGENOM" id="CLU_1982955_0_0_1"/>
<evidence type="ECO:0000313" key="1">
    <source>
        <dbReference type="EMBL" id="EOA81212.1"/>
    </source>
</evidence>
<name>R0JYA9_EXST2</name>